<keyword evidence="7" id="KW-0139">CF(1)</keyword>
<dbReference type="NCBIfam" id="TIGR01145">
    <property type="entry name" value="ATP_synt_delta"/>
    <property type="match status" value="1"/>
</dbReference>
<dbReference type="GO" id="GO:0046933">
    <property type="term" value="F:proton-transporting ATP synthase activity, rotational mechanism"/>
    <property type="evidence" value="ECO:0007669"/>
    <property type="project" value="UniProtKB-UniRule"/>
</dbReference>
<evidence type="ECO:0000256" key="6">
    <source>
        <dbReference type="ARBA" id="ARBA00023310"/>
    </source>
</evidence>
<dbReference type="GO" id="GO:0045259">
    <property type="term" value="C:proton-transporting ATP synthase complex"/>
    <property type="evidence" value="ECO:0007669"/>
    <property type="project" value="UniProtKB-KW"/>
</dbReference>
<keyword evidence="7" id="KW-1003">Cell membrane</keyword>
<evidence type="ECO:0000256" key="4">
    <source>
        <dbReference type="ARBA" id="ARBA00023065"/>
    </source>
</evidence>
<organism evidence="8 9">
    <name type="scientific">Proteiniphilum saccharofermentans</name>
    <dbReference type="NCBI Taxonomy" id="1642647"/>
    <lineage>
        <taxon>Bacteria</taxon>
        <taxon>Pseudomonadati</taxon>
        <taxon>Bacteroidota</taxon>
        <taxon>Bacteroidia</taxon>
        <taxon>Bacteroidales</taxon>
        <taxon>Dysgonomonadaceae</taxon>
        <taxon>Proteiniphilum</taxon>
    </lineage>
</organism>
<keyword evidence="4 7" id="KW-0406">Ion transport</keyword>
<dbReference type="Pfam" id="PF00213">
    <property type="entry name" value="OSCP"/>
    <property type="match status" value="1"/>
</dbReference>
<dbReference type="PANTHER" id="PTHR11910">
    <property type="entry name" value="ATP SYNTHASE DELTA CHAIN"/>
    <property type="match status" value="1"/>
</dbReference>
<comment type="subcellular location">
    <subcellularLocation>
        <location evidence="7">Cell membrane</location>
        <topology evidence="7">Peripheral membrane protein</topology>
    </subcellularLocation>
    <subcellularLocation>
        <location evidence="1">Membrane</location>
    </subcellularLocation>
</comment>
<dbReference type="STRING" id="1642647.PSM36_1453"/>
<keyword evidence="5 7" id="KW-0472">Membrane</keyword>
<dbReference type="RefSeq" id="WP_076930200.1">
    <property type="nucleotide sequence ID" value="NZ_LT605205.1"/>
</dbReference>
<sequence>MNTGLISSRYAESLLQYAVSLGQQEEVYDKMKLLSEIFMKMPALRHVMMNPSVLIGDKKKILVTACGGSMPSSLSRMIDLILRNEREEVLQYITLRLIDLYRERFNIQRGKLVTAVAIDGETEQRLIARIKKMVKANVEMESVVDPGIIGGFVLTLGDFRWDASISGELARIRNKFQKD</sequence>
<keyword evidence="3 7" id="KW-0375">Hydrogen ion transport</keyword>
<protein>
    <recommendedName>
        <fullName evidence="7">ATP synthase subunit delta</fullName>
    </recommendedName>
    <alternativeName>
        <fullName evidence="7">ATP synthase F(1) sector subunit delta</fullName>
    </alternativeName>
    <alternativeName>
        <fullName evidence="7">F-type ATPase subunit delta</fullName>
        <shortName evidence="7">F-ATPase subunit delta</shortName>
    </alternativeName>
</protein>
<proteinExistence type="inferred from homology"/>
<dbReference type="Proteomes" id="UP000187464">
    <property type="component" value="Chromosome I"/>
</dbReference>
<keyword evidence="9" id="KW-1185">Reference proteome</keyword>
<gene>
    <name evidence="7" type="primary">atpH</name>
    <name evidence="8" type="ORF">PSM36_1453</name>
</gene>
<name>A0A1R3T8K4_9BACT</name>
<evidence type="ECO:0000256" key="1">
    <source>
        <dbReference type="ARBA" id="ARBA00004370"/>
    </source>
</evidence>
<keyword evidence="6 7" id="KW-0066">ATP synthesis</keyword>
<evidence type="ECO:0000256" key="2">
    <source>
        <dbReference type="ARBA" id="ARBA00022448"/>
    </source>
</evidence>
<evidence type="ECO:0000313" key="8">
    <source>
        <dbReference type="EMBL" id="SCD20275.1"/>
    </source>
</evidence>
<comment type="function">
    <text evidence="7">This protein is part of the stalk that links CF(0) to CF(1). It either transmits conformational changes from CF(0) to CF(1) or is implicated in proton conduction.</text>
</comment>
<evidence type="ECO:0000256" key="7">
    <source>
        <dbReference type="HAMAP-Rule" id="MF_01416"/>
    </source>
</evidence>
<dbReference type="NCBIfam" id="NF009964">
    <property type="entry name" value="PRK13429.1-3"/>
    <property type="match status" value="1"/>
</dbReference>
<reference evidence="8 9" key="1">
    <citation type="submission" date="2016-08" db="EMBL/GenBank/DDBJ databases">
        <authorList>
            <person name="Seilhamer J.J."/>
        </authorList>
    </citation>
    <scope>NUCLEOTIDE SEQUENCE [LARGE SCALE GENOMIC DNA]</scope>
    <source>
        <strain evidence="8">M3/6</strain>
    </source>
</reference>
<dbReference type="Gene3D" id="1.10.520.20">
    <property type="entry name" value="N-terminal domain of the delta subunit of the F1F0-ATP synthase"/>
    <property type="match status" value="1"/>
</dbReference>
<dbReference type="SUPFAM" id="SSF47928">
    <property type="entry name" value="N-terminal domain of the delta subunit of the F1F0-ATP synthase"/>
    <property type="match status" value="1"/>
</dbReference>
<dbReference type="InterPro" id="IPR000711">
    <property type="entry name" value="ATPase_OSCP/dsu"/>
</dbReference>
<dbReference type="InterPro" id="IPR026015">
    <property type="entry name" value="ATP_synth_OSCP/delta_N_sf"/>
</dbReference>
<comment type="similarity">
    <text evidence="7">Belongs to the ATPase delta chain family.</text>
</comment>
<keyword evidence="2 7" id="KW-0813">Transport</keyword>
<dbReference type="KEGG" id="psac:PSM36_1453"/>
<accession>A0A1R3T8K4</accession>
<dbReference type="PRINTS" id="PR00125">
    <property type="entry name" value="ATPASEDELTA"/>
</dbReference>
<evidence type="ECO:0000256" key="3">
    <source>
        <dbReference type="ARBA" id="ARBA00022781"/>
    </source>
</evidence>
<comment type="function">
    <text evidence="7">F(1)F(0) ATP synthase produces ATP from ADP in the presence of a proton or sodium gradient. F-type ATPases consist of two structural domains, F(1) containing the extramembraneous catalytic core and F(0) containing the membrane proton channel, linked together by a central stalk and a peripheral stalk. During catalysis, ATP synthesis in the catalytic domain of F(1) is coupled via a rotary mechanism of the central stalk subunits to proton translocation.</text>
</comment>
<dbReference type="EMBL" id="LT605205">
    <property type="protein sequence ID" value="SCD20275.1"/>
    <property type="molecule type" value="Genomic_DNA"/>
</dbReference>
<dbReference type="HAMAP" id="MF_01416">
    <property type="entry name" value="ATP_synth_delta_bact"/>
    <property type="match status" value="1"/>
</dbReference>
<evidence type="ECO:0000256" key="5">
    <source>
        <dbReference type="ARBA" id="ARBA00023136"/>
    </source>
</evidence>
<dbReference type="GO" id="GO:0005886">
    <property type="term" value="C:plasma membrane"/>
    <property type="evidence" value="ECO:0007669"/>
    <property type="project" value="UniProtKB-SubCell"/>
</dbReference>
<evidence type="ECO:0000313" key="9">
    <source>
        <dbReference type="Proteomes" id="UP000187464"/>
    </source>
</evidence>
<dbReference type="AlphaFoldDB" id="A0A1R3T8K4"/>